<name>A7IXZ0_PBCVN</name>
<reference evidence="1 2" key="1">
    <citation type="journal article" date="2007" name="Virology">
        <title>Sequence and annotation of the 369-kb NY-2A and the 345-kb AR158 viruses that infect Chlorella NC64A.</title>
        <authorList>
            <person name="Fitzgerald L.A."/>
            <person name="Graves M.V."/>
            <person name="Li X."/>
            <person name="Feldblyum T."/>
            <person name="Nierman W.C."/>
            <person name="Van Etten J.L."/>
        </authorList>
    </citation>
    <scope>NUCLEOTIDE SEQUENCE [LARGE SCALE GENOMIC DNA]</scope>
    <source>
        <strain evidence="1 2">NY-2A</strain>
    </source>
</reference>
<keyword evidence="2" id="KW-1185">Reference proteome</keyword>
<sequence>MIEYRAKSKRHRRHIFSRKQIIFESGPPVIVISYHTQTIFDKISLVERLFCKYSITTQWRFFHDDPIVIHDLVYFII</sequence>
<dbReference type="GeneID" id="5659489"/>
<protein>
    <submittedName>
        <fullName evidence="1">Uncharacterized protein b815R</fullName>
    </submittedName>
</protein>
<proteinExistence type="predicted"/>
<gene>
    <name evidence="1" type="primary">b815R</name>
    <name evidence="1" type="ORF">NY2A_b815R</name>
</gene>
<organism evidence="1 2">
    <name type="scientific">Paramecium bursaria Chlorella virus NY2A</name>
    <name type="common">PBCV-NY2A</name>
    <dbReference type="NCBI Taxonomy" id="46021"/>
    <lineage>
        <taxon>Viruses</taxon>
        <taxon>Varidnaviria</taxon>
        <taxon>Bamfordvirae</taxon>
        <taxon>Nucleocytoviricota</taxon>
        <taxon>Megaviricetes</taxon>
        <taxon>Algavirales</taxon>
        <taxon>Phycodnaviridae</taxon>
        <taxon>Chlorovirus</taxon>
        <taxon>Chlorovirus americanus</taxon>
    </lineage>
</organism>
<evidence type="ECO:0000313" key="2">
    <source>
        <dbReference type="Proteomes" id="UP000202419"/>
    </source>
</evidence>
<dbReference type="OrthoDB" id="38175at10239"/>
<dbReference type="EMBL" id="DQ491002">
    <property type="protein sequence ID" value="ABT15214.1"/>
    <property type="molecule type" value="Genomic_DNA"/>
</dbReference>
<accession>A7IXZ0</accession>
<dbReference type="Proteomes" id="UP000202419">
    <property type="component" value="Segment"/>
</dbReference>
<evidence type="ECO:0000313" key="1">
    <source>
        <dbReference type="EMBL" id="ABT15214.1"/>
    </source>
</evidence>
<dbReference type="KEGG" id="vg:5659489"/>
<organismHost>
    <name type="scientific">Chlorella</name>
    <dbReference type="NCBI Taxonomy" id="3071"/>
</organismHost>
<dbReference type="RefSeq" id="YP_001498011.1">
    <property type="nucleotide sequence ID" value="NC_009898.1"/>
</dbReference>